<dbReference type="InterPro" id="IPR036388">
    <property type="entry name" value="WH-like_DNA-bd_sf"/>
</dbReference>
<evidence type="ECO:0000259" key="1">
    <source>
        <dbReference type="Pfam" id="PF12728"/>
    </source>
</evidence>
<dbReference type="Pfam" id="PF12728">
    <property type="entry name" value="HTH_17"/>
    <property type="match status" value="1"/>
</dbReference>
<dbReference type="InterPro" id="IPR041657">
    <property type="entry name" value="HTH_17"/>
</dbReference>
<dbReference type="Gene3D" id="1.10.10.10">
    <property type="entry name" value="Winged helix-like DNA-binding domain superfamily/Winged helix DNA-binding domain"/>
    <property type="match status" value="1"/>
</dbReference>
<evidence type="ECO:0000313" key="2">
    <source>
        <dbReference type="EMBL" id="MBD3915899.1"/>
    </source>
</evidence>
<proteinExistence type="predicted"/>
<sequence length="81" mass="8759">METTTSTTLSTTLSTLEPLLSIEELAEYLHVPVTTIRDWRTDGKGPCAIKVGGRVRYATSDVLAWLESQRESEPGHGPSGG</sequence>
<organism evidence="2 3">
    <name type="scientific">Nocardioides hwasunensis</name>
    <dbReference type="NCBI Taxonomy" id="397258"/>
    <lineage>
        <taxon>Bacteria</taxon>
        <taxon>Bacillati</taxon>
        <taxon>Actinomycetota</taxon>
        <taxon>Actinomycetes</taxon>
        <taxon>Propionibacteriales</taxon>
        <taxon>Nocardioidaceae</taxon>
        <taxon>Nocardioides</taxon>
    </lineage>
</organism>
<accession>A0ABR8MMZ1</accession>
<dbReference type="InterPro" id="IPR010093">
    <property type="entry name" value="SinI_DNA-bd"/>
</dbReference>
<dbReference type="Proteomes" id="UP000649289">
    <property type="component" value="Unassembled WGS sequence"/>
</dbReference>
<reference evidence="2 3" key="1">
    <citation type="submission" date="2020-09" db="EMBL/GenBank/DDBJ databases">
        <title>novel species in genus Nocardioides.</title>
        <authorList>
            <person name="Zhang G."/>
        </authorList>
    </citation>
    <scope>NUCLEOTIDE SEQUENCE [LARGE SCALE GENOMIC DNA]</scope>
    <source>
        <strain evidence="2 3">19197</strain>
    </source>
</reference>
<evidence type="ECO:0000313" key="3">
    <source>
        <dbReference type="Proteomes" id="UP000649289"/>
    </source>
</evidence>
<dbReference type="InterPro" id="IPR009061">
    <property type="entry name" value="DNA-bd_dom_put_sf"/>
</dbReference>
<dbReference type="SUPFAM" id="SSF46955">
    <property type="entry name" value="Putative DNA-binding domain"/>
    <property type="match status" value="1"/>
</dbReference>
<dbReference type="NCBIfam" id="TIGR01764">
    <property type="entry name" value="excise"/>
    <property type="match status" value="1"/>
</dbReference>
<comment type="caution">
    <text evidence="2">The sequence shown here is derived from an EMBL/GenBank/DDBJ whole genome shotgun (WGS) entry which is preliminary data.</text>
</comment>
<gene>
    <name evidence="2" type="ORF">IEZ25_14840</name>
</gene>
<keyword evidence="3" id="KW-1185">Reference proteome</keyword>
<dbReference type="EMBL" id="JACXYY010000006">
    <property type="protein sequence ID" value="MBD3915899.1"/>
    <property type="molecule type" value="Genomic_DNA"/>
</dbReference>
<protein>
    <submittedName>
        <fullName evidence="2">Helix-turn-helix domain-containing protein</fullName>
    </submittedName>
</protein>
<name>A0ABR8MMZ1_9ACTN</name>
<feature type="domain" description="Helix-turn-helix" evidence="1">
    <location>
        <begin position="19"/>
        <end position="70"/>
    </location>
</feature>